<dbReference type="GO" id="GO:0005737">
    <property type="term" value="C:cytoplasm"/>
    <property type="evidence" value="ECO:0007669"/>
    <property type="project" value="TreeGrafter"/>
</dbReference>
<proteinExistence type="inferred from homology"/>
<evidence type="ECO:0000256" key="6">
    <source>
        <dbReference type="ARBA" id="ARBA00052185"/>
    </source>
</evidence>
<dbReference type="InterPro" id="IPR004839">
    <property type="entry name" value="Aminotransferase_I/II_large"/>
</dbReference>
<comment type="function">
    <text evidence="7">Catalyzes the reversible conversion of aspartate and 2-oxoglutarate to glutamate and oxaloacetate. Can also transaminate prephenate in the presence of aspartate.</text>
</comment>
<dbReference type="InterPro" id="IPR015424">
    <property type="entry name" value="PyrdxlP-dep_Trfase"/>
</dbReference>
<keyword evidence="3 8" id="KW-0032">Aminotransferase</keyword>
<dbReference type="GO" id="GO:0016212">
    <property type="term" value="F:kynurenine-oxoglutarate transaminase activity"/>
    <property type="evidence" value="ECO:0007669"/>
    <property type="project" value="TreeGrafter"/>
</dbReference>
<comment type="catalytic activity">
    <reaction evidence="6">
        <text>L-arogenate + oxaloacetate = prephenate + L-aspartate</text>
        <dbReference type="Rhea" id="RHEA:20445"/>
        <dbReference type="ChEBI" id="CHEBI:16452"/>
        <dbReference type="ChEBI" id="CHEBI:29934"/>
        <dbReference type="ChEBI" id="CHEBI:29991"/>
        <dbReference type="ChEBI" id="CHEBI:58180"/>
        <dbReference type="EC" id="2.6.1.78"/>
    </reaction>
</comment>
<evidence type="ECO:0000256" key="3">
    <source>
        <dbReference type="ARBA" id="ARBA00022576"/>
    </source>
</evidence>
<dbReference type="InterPro" id="IPR004838">
    <property type="entry name" value="NHTrfase_class1_PyrdxlP-BS"/>
</dbReference>
<dbReference type="EC" id="2.6.1.-" evidence="8"/>
<dbReference type="InterPro" id="IPR015422">
    <property type="entry name" value="PyrdxlP-dep_Trfase_small"/>
</dbReference>
<organism evidence="10 11">
    <name type="scientific">Deinococcus arboris</name>
    <dbReference type="NCBI Taxonomy" id="2682977"/>
    <lineage>
        <taxon>Bacteria</taxon>
        <taxon>Thermotogati</taxon>
        <taxon>Deinococcota</taxon>
        <taxon>Deinococci</taxon>
        <taxon>Deinococcales</taxon>
        <taxon>Deinococcaceae</taxon>
        <taxon>Deinococcus</taxon>
    </lineage>
</organism>
<dbReference type="GO" id="GO:0030170">
    <property type="term" value="F:pyridoxal phosphate binding"/>
    <property type="evidence" value="ECO:0007669"/>
    <property type="project" value="InterPro"/>
</dbReference>
<reference evidence="10 11" key="1">
    <citation type="submission" date="2019-12" db="EMBL/GenBank/DDBJ databases">
        <title>Deinococcus sp. HMF7620 Genome sequencing and assembly.</title>
        <authorList>
            <person name="Kang H."/>
            <person name="Kim H."/>
            <person name="Joh K."/>
        </authorList>
    </citation>
    <scope>NUCLEOTIDE SEQUENCE [LARGE SCALE GENOMIC DNA]</scope>
    <source>
        <strain evidence="10 11">HMF7620</strain>
    </source>
</reference>
<keyword evidence="5" id="KW-0663">Pyridoxal phosphate</keyword>
<keyword evidence="4 8" id="KW-0808">Transferase</keyword>
<sequence length="395" mass="42075">MKPLATRLANFGPSVFSELTRLAAVHRAVNLGQGFPDFAPELFVLDALRSAAGGPQQYAPPAGLLELRQALSTFLTSSCGFAPDPETEVTVTVGATESMHAAVQALINPGDEVVILEPSYDMYAPQVEFAQGIVRRVALVPDDAGHWCLNLEAVRALVTPKTKALILNTPHNPTGKVFSYAELAGLAELALEFDLYVLADEVYSHLVYEGEHVSVASLPGMRERTITIGSAGKLFSVTGWRVGWAVASPEVSTALRAGHTFVTFAAPTPLQVALTVALTHMQTLSVTAQTFRQRRDQLAAALTAAGLPPYPAQGGYFLTADVSALGQDEAEVARFLLTEAGVAALPMGVFYSPATRPLVPRLRFAFCKSGEVLDEAARRLARVPVPSATAEVQHS</sequence>
<dbReference type="Pfam" id="PF00155">
    <property type="entry name" value="Aminotran_1_2"/>
    <property type="match status" value="1"/>
</dbReference>
<dbReference type="SUPFAM" id="SSF53383">
    <property type="entry name" value="PLP-dependent transferases"/>
    <property type="match status" value="1"/>
</dbReference>
<dbReference type="InterPro" id="IPR051326">
    <property type="entry name" value="Kynurenine-oxoglutarate_AT"/>
</dbReference>
<dbReference type="Gene3D" id="3.40.640.10">
    <property type="entry name" value="Type I PLP-dependent aspartate aminotransferase-like (Major domain)"/>
    <property type="match status" value="1"/>
</dbReference>
<evidence type="ECO:0000256" key="7">
    <source>
        <dbReference type="ARBA" id="ARBA00057886"/>
    </source>
</evidence>
<feature type="domain" description="Aminotransferase class I/classII large" evidence="9">
    <location>
        <begin position="29"/>
        <end position="380"/>
    </location>
</feature>
<comment type="caution">
    <text evidence="10">The sequence shown here is derived from an EMBL/GenBank/DDBJ whole genome shotgun (WGS) entry which is preliminary data.</text>
</comment>
<dbReference type="PANTHER" id="PTHR43807">
    <property type="entry name" value="FI04487P"/>
    <property type="match status" value="1"/>
</dbReference>
<dbReference type="InterPro" id="IPR015421">
    <property type="entry name" value="PyrdxlP-dep_Trfase_major"/>
</dbReference>
<dbReference type="Gene3D" id="3.90.1150.10">
    <property type="entry name" value="Aspartate Aminotransferase, domain 1"/>
    <property type="match status" value="1"/>
</dbReference>
<dbReference type="Proteomes" id="UP000483286">
    <property type="component" value="Unassembled WGS sequence"/>
</dbReference>
<evidence type="ECO:0000259" key="9">
    <source>
        <dbReference type="Pfam" id="PF00155"/>
    </source>
</evidence>
<evidence type="ECO:0000256" key="5">
    <source>
        <dbReference type="ARBA" id="ARBA00022898"/>
    </source>
</evidence>
<name>A0A7C9LK39_9DEIO</name>
<accession>A0A7C9LK39</accession>
<comment type="similarity">
    <text evidence="2 8">Belongs to the class-I pyridoxal-phosphate-dependent aminotransferase family.</text>
</comment>
<dbReference type="EMBL" id="WQLB01000006">
    <property type="protein sequence ID" value="MVN86378.1"/>
    <property type="molecule type" value="Genomic_DNA"/>
</dbReference>
<evidence type="ECO:0000256" key="8">
    <source>
        <dbReference type="RuleBase" id="RU000481"/>
    </source>
</evidence>
<dbReference type="RefSeq" id="WP_157458442.1">
    <property type="nucleotide sequence ID" value="NZ_WQLB01000006.1"/>
</dbReference>
<evidence type="ECO:0000256" key="4">
    <source>
        <dbReference type="ARBA" id="ARBA00022679"/>
    </source>
</evidence>
<evidence type="ECO:0000313" key="11">
    <source>
        <dbReference type="Proteomes" id="UP000483286"/>
    </source>
</evidence>
<gene>
    <name evidence="10" type="ORF">GO986_06325</name>
</gene>
<evidence type="ECO:0000256" key="2">
    <source>
        <dbReference type="ARBA" id="ARBA00007441"/>
    </source>
</evidence>
<keyword evidence="11" id="KW-1185">Reference proteome</keyword>
<comment type="cofactor">
    <cofactor evidence="1 8">
        <name>pyridoxal 5'-phosphate</name>
        <dbReference type="ChEBI" id="CHEBI:597326"/>
    </cofactor>
</comment>
<dbReference type="CDD" id="cd00609">
    <property type="entry name" value="AAT_like"/>
    <property type="match status" value="1"/>
</dbReference>
<protein>
    <recommendedName>
        <fullName evidence="8">Aminotransferase</fullName>
        <ecNumber evidence="8">2.6.1.-</ecNumber>
    </recommendedName>
</protein>
<dbReference type="AlphaFoldDB" id="A0A7C9LK39"/>
<dbReference type="PANTHER" id="PTHR43807:SF20">
    <property type="entry name" value="FI04487P"/>
    <property type="match status" value="1"/>
</dbReference>
<dbReference type="PROSITE" id="PS00105">
    <property type="entry name" value="AA_TRANSFER_CLASS_1"/>
    <property type="match status" value="1"/>
</dbReference>
<evidence type="ECO:0000256" key="1">
    <source>
        <dbReference type="ARBA" id="ARBA00001933"/>
    </source>
</evidence>
<evidence type="ECO:0000313" key="10">
    <source>
        <dbReference type="EMBL" id="MVN86378.1"/>
    </source>
</evidence>
<dbReference type="FunFam" id="3.40.640.10:FF:000033">
    <property type="entry name" value="Aspartate aminotransferase"/>
    <property type="match status" value="1"/>
</dbReference>
<dbReference type="GO" id="GO:0033853">
    <property type="term" value="F:aspartate-prephenate aminotransferase activity"/>
    <property type="evidence" value="ECO:0007669"/>
    <property type="project" value="UniProtKB-EC"/>
</dbReference>